<feature type="transmembrane region" description="Helical" evidence="1">
    <location>
        <begin position="220"/>
        <end position="240"/>
    </location>
</feature>
<proteinExistence type="predicted"/>
<feature type="transmembrane region" description="Helical" evidence="1">
    <location>
        <begin position="146"/>
        <end position="166"/>
    </location>
</feature>
<dbReference type="AlphaFoldDB" id="A0A0M0J3V0"/>
<keyword evidence="1" id="KW-0472">Membrane</keyword>
<protein>
    <submittedName>
        <fullName evidence="2">Uncharacterized protein</fullName>
    </submittedName>
</protein>
<keyword evidence="1" id="KW-1133">Transmembrane helix</keyword>
<keyword evidence="3" id="KW-1185">Reference proteome</keyword>
<feature type="transmembrane region" description="Helical" evidence="1">
    <location>
        <begin position="187"/>
        <end position="208"/>
    </location>
</feature>
<dbReference type="PROSITE" id="PS51257">
    <property type="entry name" value="PROKAR_LIPOPROTEIN"/>
    <property type="match status" value="1"/>
</dbReference>
<feature type="transmembrane region" description="Helical" evidence="1">
    <location>
        <begin position="84"/>
        <end position="103"/>
    </location>
</feature>
<dbReference type="Proteomes" id="UP000037460">
    <property type="component" value="Unassembled WGS sequence"/>
</dbReference>
<dbReference type="EMBL" id="JWZX01003378">
    <property type="protein sequence ID" value="KOO21249.1"/>
    <property type="molecule type" value="Genomic_DNA"/>
</dbReference>
<name>A0A0M0J3V0_9EUKA</name>
<organism evidence="2 3">
    <name type="scientific">Chrysochromulina tobinii</name>
    <dbReference type="NCBI Taxonomy" id="1460289"/>
    <lineage>
        <taxon>Eukaryota</taxon>
        <taxon>Haptista</taxon>
        <taxon>Haptophyta</taxon>
        <taxon>Prymnesiophyceae</taxon>
        <taxon>Prymnesiales</taxon>
        <taxon>Chrysochromulinaceae</taxon>
        <taxon>Chrysochromulina</taxon>
    </lineage>
</organism>
<feature type="transmembrane region" description="Helical" evidence="1">
    <location>
        <begin position="115"/>
        <end position="140"/>
    </location>
</feature>
<keyword evidence="1" id="KW-0812">Transmembrane</keyword>
<feature type="transmembrane region" description="Helical" evidence="1">
    <location>
        <begin position="28"/>
        <end position="48"/>
    </location>
</feature>
<feature type="transmembrane region" description="Helical" evidence="1">
    <location>
        <begin position="60"/>
        <end position="78"/>
    </location>
</feature>
<accession>A0A0M0J3V0</accession>
<dbReference type="OrthoDB" id="10285592at2759"/>
<sequence length="306" mass="32736">MTAKPSRSILSRVIGLHWLDPFKALPHGVSGLGCVGIGMVLIIAALAGDIRITSHPFLQGLYAYATFANAAAGLFITGRAPKHFQGVFARTAVFQMCLVYYVARFMPGFPGGGALLITALDMAVAAFTVLAIGSFAVFGIQHMPPTIAVALLMGSFALALLAGYPLQLAILGDEWWQCVQVAYPMQAIAMVAYIYIPATWAFAVMLFGSTLWNRKIIGDLALGLGFAGLVIVTLVSTVLMQEVHLPDVSTQMLWLPCPAPPPGSWSAWVARKFDTSALARSVLAMLRDPPTPPPPPPLRPKFLGLF</sequence>
<evidence type="ECO:0000256" key="1">
    <source>
        <dbReference type="SAM" id="Phobius"/>
    </source>
</evidence>
<comment type="caution">
    <text evidence="2">The sequence shown here is derived from an EMBL/GenBank/DDBJ whole genome shotgun (WGS) entry which is preliminary data.</text>
</comment>
<evidence type="ECO:0000313" key="2">
    <source>
        <dbReference type="EMBL" id="KOO21249.1"/>
    </source>
</evidence>
<reference evidence="3" key="1">
    <citation type="journal article" date="2015" name="PLoS Genet.">
        <title>Genome Sequence and Transcriptome Analyses of Chrysochromulina tobin: Metabolic Tools for Enhanced Algal Fitness in the Prominent Order Prymnesiales (Haptophyceae).</title>
        <authorList>
            <person name="Hovde B.T."/>
            <person name="Deodato C.R."/>
            <person name="Hunsperger H.M."/>
            <person name="Ryken S.A."/>
            <person name="Yost W."/>
            <person name="Jha R.K."/>
            <person name="Patterson J."/>
            <person name="Monnat R.J. Jr."/>
            <person name="Barlow S.B."/>
            <person name="Starkenburg S.R."/>
            <person name="Cattolico R.A."/>
        </authorList>
    </citation>
    <scope>NUCLEOTIDE SEQUENCE</scope>
    <source>
        <strain evidence="3">CCMP291</strain>
    </source>
</reference>
<evidence type="ECO:0000313" key="3">
    <source>
        <dbReference type="Proteomes" id="UP000037460"/>
    </source>
</evidence>
<gene>
    <name evidence="2" type="ORF">Ctob_006201</name>
</gene>